<accession>A0A9N7VYC0</accession>
<evidence type="ECO:0000256" key="1">
    <source>
        <dbReference type="SAM" id="MobiDB-lite"/>
    </source>
</evidence>
<dbReference type="Proteomes" id="UP001153269">
    <property type="component" value="Unassembled WGS sequence"/>
</dbReference>
<keyword evidence="3" id="KW-1185">Reference proteome</keyword>
<comment type="caution">
    <text evidence="2">The sequence shown here is derived from an EMBL/GenBank/DDBJ whole genome shotgun (WGS) entry which is preliminary data.</text>
</comment>
<organism evidence="2 3">
    <name type="scientific">Pleuronectes platessa</name>
    <name type="common">European plaice</name>
    <dbReference type="NCBI Taxonomy" id="8262"/>
    <lineage>
        <taxon>Eukaryota</taxon>
        <taxon>Metazoa</taxon>
        <taxon>Chordata</taxon>
        <taxon>Craniata</taxon>
        <taxon>Vertebrata</taxon>
        <taxon>Euteleostomi</taxon>
        <taxon>Actinopterygii</taxon>
        <taxon>Neopterygii</taxon>
        <taxon>Teleostei</taxon>
        <taxon>Neoteleostei</taxon>
        <taxon>Acanthomorphata</taxon>
        <taxon>Carangaria</taxon>
        <taxon>Pleuronectiformes</taxon>
        <taxon>Pleuronectoidei</taxon>
        <taxon>Pleuronectidae</taxon>
        <taxon>Pleuronectes</taxon>
    </lineage>
</organism>
<name>A0A9N7VYC0_PLEPL</name>
<reference evidence="2" key="1">
    <citation type="submission" date="2020-03" db="EMBL/GenBank/DDBJ databases">
        <authorList>
            <person name="Weist P."/>
        </authorList>
    </citation>
    <scope>NUCLEOTIDE SEQUENCE</scope>
</reference>
<protein>
    <submittedName>
        <fullName evidence="2">Uncharacterized protein</fullName>
    </submittedName>
</protein>
<proteinExistence type="predicted"/>
<evidence type="ECO:0000313" key="2">
    <source>
        <dbReference type="EMBL" id="CAB1459424.1"/>
    </source>
</evidence>
<evidence type="ECO:0000313" key="3">
    <source>
        <dbReference type="Proteomes" id="UP001153269"/>
    </source>
</evidence>
<dbReference type="AlphaFoldDB" id="A0A9N7VYC0"/>
<feature type="region of interest" description="Disordered" evidence="1">
    <location>
        <begin position="1"/>
        <end position="22"/>
    </location>
</feature>
<dbReference type="EMBL" id="CADEAL010004431">
    <property type="protein sequence ID" value="CAB1459424.1"/>
    <property type="molecule type" value="Genomic_DNA"/>
</dbReference>
<gene>
    <name evidence="2" type="ORF">PLEPLA_LOCUS47261</name>
</gene>
<sequence>MSSRGVRSCPGSSGGPGAELSTIQRRSWPPVDEIKRLLFGKNKPASLLHRSPPRPRLLVHLRRSSFSTAMHLYDSDAVDSENVLEMKTSEWWLTWHRHRKTLSFSLFHLLELILTVEAVTLGQFFSQEIEPTQERE</sequence>